<dbReference type="EMBL" id="UINC01159600">
    <property type="protein sequence ID" value="SVD57786.1"/>
    <property type="molecule type" value="Genomic_DNA"/>
</dbReference>
<organism evidence="2">
    <name type="scientific">marine metagenome</name>
    <dbReference type="NCBI Taxonomy" id="408172"/>
    <lineage>
        <taxon>unclassified sequences</taxon>
        <taxon>metagenomes</taxon>
        <taxon>ecological metagenomes</taxon>
    </lineage>
</organism>
<dbReference type="Gene3D" id="2.60.40.4070">
    <property type="match status" value="1"/>
</dbReference>
<proteinExistence type="predicted"/>
<gene>
    <name evidence="2" type="ORF">METZ01_LOCUS410640</name>
</gene>
<dbReference type="Pfam" id="PF18962">
    <property type="entry name" value="Por_Secre_tail"/>
    <property type="match status" value="1"/>
</dbReference>
<feature type="non-terminal residue" evidence="2">
    <location>
        <position position="1"/>
    </location>
</feature>
<protein>
    <recommendedName>
        <fullName evidence="1">Secretion system C-terminal sorting domain-containing protein</fullName>
    </recommendedName>
</protein>
<evidence type="ECO:0000313" key="2">
    <source>
        <dbReference type="EMBL" id="SVD57786.1"/>
    </source>
</evidence>
<dbReference type="AlphaFoldDB" id="A0A382WFS4"/>
<reference evidence="2" key="1">
    <citation type="submission" date="2018-05" db="EMBL/GenBank/DDBJ databases">
        <authorList>
            <person name="Lanie J.A."/>
            <person name="Ng W.-L."/>
            <person name="Kazmierczak K.M."/>
            <person name="Andrzejewski T.M."/>
            <person name="Davidsen T.M."/>
            <person name="Wayne K.J."/>
            <person name="Tettelin H."/>
            <person name="Glass J.I."/>
            <person name="Rusch D."/>
            <person name="Podicherti R."/>
            <person name="Tsui H.-C.T."/>
            <person name="Winkler M.E."/>
        </authorList>
    </citation>
    <scope>NUCLEOTIDE SEQUENCE</scope>
</reference>
<dbReference type="InterPro" id="IPR026444">
    <property type="entry name" value="Secre_tail"/>
</dbReference>
<dbReference type="NCBIfam" id="TIGR04183">
    <property type="entry name" value="Por_Secre_tail"/>
    <property type="match status" value="1"/>
</dbReference>
<feature type="domain" description="Secretion system C-terminal sorting" evidence="1">
    <location>
        <begin position="102"/>
        <end position="183"/>
    </location>
</feature>
<evidence type="ECO:0000259" key="1">
    <source>
        <dbReference type="Pfam" id="PF18962"/>
    </source>
</evidence>
<sequence>FSVNEFNIGPVYTVSPIGKKLKVGATVSIELNGIDPNTVSIGYWDGEIWRELRSSVSKDGSKLIAIGTRLGHYTLISRGSGTPLAVNEELMVPTEYALSQNYPNPFNPETRIHYEIPESGYVSLIIYDILGRELVQLVNHDQLPGRYNILWKGVDASSNPVSSGIYFYQLNAGRFSETKKMVISR</sequence>
<name>A0A382WFS4_9ZZZZ</name>
<accession>A0A382WFS4</accession>